<comment type="caution">
    <text evidence="2">The sequence shown here is derived from an EMBL/GenBank/DDBJ whole genome shotgun (WGS) entry which is preliminary data.</text>
</comment>
<dbReference type="PROSITE" id="PS51257">
    <property type="entry name" value="PROKAR_LIPOPROTEIN"/>
    <property type="match status" value="1"/>
</dbReference>
<reference evidence="2" key="1">
    <citation type="submission" date="2022-06" db="EMBL/GenBank/DDBJ databases">
        <title>Gracilimonas sp. CAU 1638 isolated from sea sediment.</title>
        <authorList>
            <person name="Kim W."/>
        </authorList>
    </citation>
    <scope>NUCLEOTIDE SEQUENCE</scope>
    <source>
        <strain evidence="2">CAU 1638</strain>
    </source>
</reference>
<protein>
    <recommendedName>
        <fullName evidence="4">Repeat domain-containing protein</fullName>
    </recommendedName>
</protein>
<dbReference type="EMBL" id="JANDBC010000001">
    <property type="protein sequence ID" value="MCP9290849.1"/>
    <property type="molecule type" value="Genomic_DNA"/>
</dbReference>
<keyword evidence="1" id="KW-0732">Signal</keyword>
<feature type="signal peptide" evidence="1">
    <location>
        <begin position="1"/>
        <end position="18"/>
    </location>
</feature>
<dbReference type="InterPro" id="IPR015943">
    <property type="entry name" value="WD40/YVTN_repeat-like_dom_sf"/>
</dbReference>
<evidence type="ECO:0008006" key="4">
    <source>
        <dbReference type="Google" id="ProtNLM"/>
    </source>
</evidence>
<dbReference type="RefSeq" id="WP_255134725.1">
    <property type="nucleotide sequence ID" value="NZ_JANDBC010000001.1"/>
</dbReference>
<sequence length="877" mass="97950">MQRLFQLLITFFSISLIAACSSAPDNEWFALIPEEATFLVVPEDGLNVQEIITKEYATYLDDLTPSALQQVAGIDAEMDNPLSIKAVALYPATSLHSNFLWITGSPSSDLSQWASRFYQPFTQNNYEFKGFIIHKLFFNKTEIYAAQVNDYLILSESSLIIENSLRAFLDEKPSIQLQQNPPASTLVLNTPQLDHWVEQFATVINRPAVMSSFSGTQPTAFTFDSYSDSTNNIQLSGNIELAEDRHSVLVDAFSYENKPITLDRHIASNAAAFALFRLPPVSVPVEPTNTITTKLDSVLLQNISMYQNLANTLASEFAFEAFPESGLLSTGEFLFMRKLKDRNSFRSQLNRLVRDGLINFQDNTYQISSSVMGKLIGSEMSTLRDFYLAFSNDVVVIAKRKGLAESVNADRIRRRVIYYDETYSNVRDNLPEEVSGFVWSASNDFLQFIRPYVKTETSIAGLLSRFDITTMTMTTQNSAIDLTLNTYSKEGSSLPYEELWVMPLSNFELSGKPVLGDLVGSSTDEIIFSTQDGRVMALALDGTIAMQTSTDGLAPIGGPQLYDWYGNGQQIIFLAAGSKIFAWNENGNLLPRFPLEMNEPITAPILVQDVLRNGVPEIVVATEDRKVHVLDGRGENVRGWPQNTNATVQSQPVFSLLDDVWSVWAFSENALHSWLRSGNTRPGYPQFVNARFTHSPLVFENQVTASAADGYLYSLGINPVFSDSLATTISEDSVSIRSLYIANNELSSVDYRENILLRDSTGFYRNDLLITQSLNGSLFLYNKEGELRFTKSLGQPASTTFAPQLIDINSDNTLELVALAEFGRLYAWEVLTGERLFGIPTSGMKYPIITDLNGDGQKELIAQTREGLRCWTINREN</sequence>
<dbReference type="SUPFAM" id="SSF50998">
    <property type="entry name" value="Quinoprotein alcohol dehydrogenase-like"/>
    <property type="match status" value="1"/>
</dbReference>
<evidence type="ECO:0000313" key="2">
    <source>
        <dbReference type="EMBL" id="MCP9290849.1"/>
    </source>
</evidence>
<gene>
    <name evidence="2" type="ORF">NM125_04520</name>
</gene>
<keyword evidence="3" id="KW-1185">Reference proteome</keyword>
<evidence type="ECO:0000256" key="1">
    <source>
        <dbReference type="SAM" id="SignalP"/>
    </source>
</evidence>
<dbReference type="Gene3D" id="2.130.10.10">
    <property type="entry name" value="YVTN repeat-like/Quinoprotein amine dehydrogenase"/>
    <property type="match status" value="1"/>
</dbReference>
<dbReference type="InterPro" id="IPR011047">
    <property type="entry name" value="Quinoprotein_ADH-like_sf"/>
</dbReference>
<accession>A0A9X2RGB1</accession>
<dbReference type="Proteomes" id="UP001139125">
    <property type="component" value="Unassembled WGS sequence"/>
</dbReference>
<dbReference type="AlphaFoldDB" id="A0A9X2RGB1"/>
<proteinExistence type="predicted"/>
<feature type="chain" id="PRO_5040721115" description="Repeat domain-containing protein" evidence="1">
    <location>
        <begin position="19"/>
        <end position="877"/>
    </location>
</feature>
<name>A0A9X2RGB1_9BACT</name>
<evidence type="ECO:0000313" key="3">
    <source>
        <dbReference type="Proteomes" id="UP001139125"/>
    </source>
</evidence>
<organism evidence="2 3">
    <name type="scientific">Gracilimonas sediminicola</name>
    <dbReference type="NCBI Taxonomy" id="2952158"/>
    <lineage>
        <taxon>Bacteria</taxon>
        <taxon>Pseudomonadati</taxon>
        <taxon>Balneolota</taxon>
        <taxon>Balneolia</taxon>
        <taxon>Balneolales</taxon>
        <taxon>Balneolaceae</taxon>
        <taxon>Gracilimonas</taxon>
    </lineage>
</organism>